<evidence type="ECO:0000313" key="1">
    <source>
        <dbReference type="EMBL" id="OAB44420.1"/>
    </source>
</evidence>
<comment type="caution">
    <text evidence="1">The sequence shown here is derived from an EMBL/GenBank/DDBJ whole genome shotgun (WGS) entry which is preliminary data.</text>
</comment>
<organism evidence="1 2">
    <name type="scientific">Paenibacillus glacialis</name>
    <dbReference type="NCBI Taxonomy" id="494026"/>
    <lineage>
        <taxon>Bacteria</taxon>
        <taxon>Bacillati</taxon>
        <taxon>Bacillota</taxon>
        <taxon>Bacilli</taxon>
        <taxon>Bacillales</taxon>
        <taxon>Paenibacillaceae</taxon>
        <taxon>Paenibacillus</taxon>
    </lineage>
</organism>
<dbReference type="AlphaFoldDB" id="A0A168M9Y2"/>
<dbReference type="EMBL" id="LVJH01000007">
    <property type="protein sequence ID" value="OAB44420.1"/>
    <property type="molecule type" value="Genomic_DNA"/>
</dbReference>
<gene>
    <name evidence="1" type="ORF">PGLA_07135</name>
</gene>
<evidence type="ECO:0000313" key="2">
    <source>
        <dbReference type="Proteomes" id="UP000076967"/>
    </source>
</evidence>
<dbReference type="PANTHER" id="PTHR43431">
    <property type="entry name" value="OXIDOREDUCTASE, SHORT CHAIN DEHYDROGENASE/REDUCTASE FAMILY (AFU_ORTHOLOGUE AFUA_5G14000)"/>
    <property type="match status" value="1"/>
</dbReference>
<dbReference type="Pfam" id="PF00106">
    <property type="entry name" value="adh_short"/>
    <property type="match status" value="1"/>
</dbReference>
<name>A0A168M9Y2_9BACL</name>
<dbReference type="OrthoDB" id="9799818at2"/>
<dbReference type="Proteomes" id="UP000076967">
    <property type="component" value="Unassembled WGS sequence"/>
</dbReference>
<dbReference type="RefSeq" id="WP_068530818.1">
    <property type="nucleotide sequence ID" value="NZ_LVJH01000007.1"/>
</dbReference>
<dbReference type="PANTHER" id="PTHR43431:SF1">
    <property type="entry name" value="OS08G0476300 PROTEIN"/>
    <property type="match status" value="1"/>
</dbReference>
<dbReference type="SUPFAM" id="SSF51735">
    <property type="entry name" value="NAD(P)-binding Rossmann-fold domains"/>
    <property type="match status" value="1"/>
</dbReference>
<reference evidence="1 2" key="1">
    <citation type="submission" date="2016-03" db="EMBL/GenBank/DDBJ databases">
        <title>Draft genome sequence of Paenibacillus glacialis DSM 22343.</title>
        <authorList>
            <person name="Shin S.-K."/>
            <person name="Yi H."/>
        </authorList>
    </citation>
    <scope>NUCLEOTIDE SEQUENCE [LARGE SCALE GENOMIC DNA]</scope>
    <source>
        <strain evidence="1 2">DSM 22343</strain>
    </source>
</reference>
<dbReference type="InterPro" id="IPR002347">
    <property type="entry name" value="SDR_fam"/>
</dbReference>
<protein>
    <submittedName>
        <fullName evidence="1">Short-chain dehydrogenase</fullName>
    </submittedName>
</protein>
<keyword evidence="2" id="KW-1185">Reference proteome</keyword>
<accession>A0A168M9Y2</accession>
<dbReference type="PRINTS" id="PR00081">
    <property type="entry name" value="GDHRDH"/>
</dbReference>
<dbReference type="Gene3D" id="3.40.50.720">
    <property type="entry name" value="NAD(P)-binding Rossmann-like Domain"/>
    <property type="match status" value="1"/>
</dbReference>
<dbReference type="InterPro" id="IPR036291">
    <property type="entry name" value="NAD(P)-bd_dom_sf"/>
</dbReference>
<proteinExistence type="predicted"/>
<sequence>MSKPLLVIVGAGSGVSAGVARKFGANGFRVVLVARNQASLNQYTSELAAQDVEAYSITADASDGQSLSNAFDQIKQEYGSPEVLVYNAAAIQQSTPQTLTDTELLEHFKVNVLGALTSAQQVIPDLIEQKRGTILFTGGGLALAPSPTYTSLSIGKAGVRALAFALAEDLNPHGIHVGTVTIAGYVSKGTFYDPDIIAERYWELHTKRDQTEIVFAQ</sequence>
<dbReference type="STRING" id="494026.PGLA_07135"/>